<dbReference type="Pfam" id="PF12680">
    <property type="entry name" value="SnoaL_2"/>
    <property type="match status" value="1"/>
</dbReference>
<evidence type="ECO:0000259" key="2">
    <source>
        <dbReference type="Pfam" id="PF12680"/>
    </source>
</evidence>
<dbReference type="Gene3D" id="3.10.450.50">
    <property type="match status" value="1"/>
</dbReference>
<dbReference type="InterPro" id="IPR037401">
    <property type="entry name" value="SnoaL-like"/>
</dbReference>
<protein>
    <submittedName>
        <fullName evidence="3">Nuclear transport factor 2 family protein</fullName>
    </submittedName>
</protein>
<sequence>MPENPQGEVNDEDFGRYQQAWSDGDVEGIVTGMTADGLYEASFGPEPWGRRYVGHDEIRAALIEMGVGQPGHANHVYGERFTIGNRGFSEWTSTSTAEDGTTSTVHGADFYEFRDGLVSKKIAYRKGGA</sequence>
<gene>
    <name evidence="3" type="ORF">EXU48_22810</name>
</gene>
<feature type="domain" description="SnoaL-like" evidence="2">
    <location>
        <begin position="16"/>
        <end position="118"/>
    </location>
</feature>
<name>A0ABY2DY85_9MICO</name>
<reference evidence="3 4" key="1">
    <citation type="submission" date="2019-03" db="EMBL/GenBank/DDBJ databases">
        <title>Genomic features of bacteria from cold environments.</title>
        <authorList>
            <person name="Shen L."/>
        </authorList>
    </citation>
    <scope>NUCLEOTIDE SEQUENCE [LARGE SCALE GENOMIC DNA]</scope>
    <source>
        <strain evidence="4">T3246-1</strain>
    </source>
</reference>
<feature type="region of interest" description="Disordered" evidence="1">
    <location>
        <begin position="1"/>
        <end position="21"/>
    </location>
</feature>
<accession>A0ABY2DY85</accession>
<evidence type="ECO:0000313" key="3">
    <source>
        <dbReference type="EMBL" id="TDE88559.1"/>
    </source>
</evidence>
<keyword evidence="4" id="KW-1185">Reference proteome</keyword>
<dbReference type="Proteomes" id="UP000504882">
    <property type="component" value="Unassembled WGS sequence"/>
</dbReference>
<proteinExistence type="predicted"/>
<organism evidence="3 4">
    <name type="scientific">Occultella glacieicola</name>
    <dbReference type="NCBI Taxonomy" id="2518684"/>
    <lineage>
        <taxon>Bacteria</taxon>
        <taxon>Bacillati</taxon>
        <taxon>Actinomycetota</taxon>
        <taxon>Actinomycetes</taxon>
        <taxon>Micrococcales</taxon>
        <taxon>Ruaniaceae</taxon>
        <taxon>Occultella</taxon>
    </lineage>
</organism>
<evidence type="ECO:0000256" key="1">
    <source>
        <dbReference type="SAM" id="MobiDB-lite"/>
    </source>
</evidence>
<dbReference type="SUPFAM" id="SSF54427">
    <property type="entry name" value="NTF2-like"/>
    <property type="match status" value="1"/>
</dbReference>
<dbReference type="InterPro" id="IPR032710">
    <property type="entry name" value="NTF2-like_dom_sf"/>
</dbReference>
<evidence type="ECO:0000313" key="4">
    <source>
        <dbReference type="Proteomes" id="UP000504882"/>
    </source>
</evidence>
<dbReference type="RefSeq" id="WP_133109999.1">
    <property type="nucleotide sequence ID" value="NZ_SMNA01000016.1"/>
</dbReference>
<dbReference type="EMBL" id="SMNA01000016">
    <property type="protein sequence ID" value="TDE88559.1"/>
    <property type="molecule type" value="Genomic_DNA"/>
</dbReference>
<comment type="caution">
    <text evidence="3">The sequence shown here is derived from an EMBL/GenBank/DDBJ whole genome shotgun (WGS) entry which is preliminary data.</text>
</comment>